<accession>A0A8X8BMB3</accession>
<dbReference type="Proteomes" id="UP000886611">
    <property type="component" value="Unassembled WGS sequence"/>
</dbReference>
<dbReference type="InterPro" id="IPR039008">
    <property type="entry name" value="IF_rod_dom"/>
</dbReference>
<evidence type="ECO:0000256" key="16">
    <source>
        <dbReference type="SAM" id="Phobius"/>
    </source>
</evidence>
<evidence type="ECO:0000256" key="4">
    <source>
        <dbReference type="ARBA" id="ARBA00022692"/>
    </source>
</evidence>
<dbReference type="InterPro" id="IPR018039">
    <property type="entry name" value="IF_conserved"/>
</dbReference>
<feature type="non-terminal residue" evidence="19">
    <location>
        <position position="1"/>
    </location>
</feature>
<feature type="transmembrane region" description="Helical" evidence="16">
    <location>
        <begin position="589"/>
        <end position="611"/>
    </location>
</feature>
<keyword evidence="7 16" id="KW-1133">Transmembrane helix</keyword>
<dbReference type="GO" id="GO:0005198">
    <property type="term" value="F:structural molecule activity"/>
    <property type="evidence" value="ECO:0007669"/>
    <property type="project" value="InterPro"/>
</dbReference>
<evidence type="ECO:0000313" key="19">
    <source>
        <dbReference type="EMBL" id="KAG2459507.1"/>
    </source>
</evidence>
<dbReference type="CDD" id="cd15178">
    <property type="entry name" value="7tmA_CXCR1_2"/>
    <property type="match status" value="1"/>
</dbReference>
<feature type="transmembrane region" description="Helical" evidence="16">
    <location>
        <begin position="385"/>
        <end position="409"/>
    </location>
</feature>
<dbReference type="InterPro" id="IPR000276">
    <property type="entry name" value="GPCR_Rhodpsn"/>
</dbReference>
<organism evidence="19 20">
    <name type="scientific">Polypterus senegalus</name>
    <name type="common">Senegal bichir</name>
    <dbReference type="NCBI Taxonomy" id="55291"/>
    <lineage>
        <taxon>Eukaryota</taxon>
        <taxon>Metazoa</taxon>
        <taxon>Chordata</taxon>
        <taxon>Craniata</taxon>
        <taxon>Vertebrata</taxon>
        <taxon>Euteleostomi</taxon>
        <taxon>Actinopterygii</taxon>
        <taxon>Polypteriformes</taxon>
        <taxon>Polypteridae</taxon>
        <taxon>Polypterus</taxon>
    </lineage>
</organism>
<comment type="caution">
    <text evidence="19">The sequence shown here is derived from an EMBL/GenBank/DDBJ whole genome shotgun (WGS) entry which is preliminary data.</text>
</comment>
<reference evidence="19 20" key="1">
    <citation type="journal article" date="2021" name="Cell">
        <title>Tracing the genetic footprints of vertebrate landing in non-teleost ray-finned fishes.</title>
        <authorList>
            <person name="Bi X."/>
            <person name="Wang K."/>
            <person name="Yang L."/>
            <person name="Pan H."/>
            <person name="Jiang H."/>
            <person name="Wei Q."/>
            <person name="Fang M."/>
            <person name="Yu H."/>
            <person name="Zhu C."/>
            <person name="Cai Y."/>
            <person name="He Y."/>
            <person name="Gan X."/>
            <person name="Zeng H."/>
            <person name="Yu D."/>
            <person name="Zhu Y."/>
            <person name="Jiang H."/>
            <person name="Qiu Q."/>
            <person name="Yang H."/>
            <person name="Zhang Y.E."/>
            <person name="Wang W."/>
            <person name="Zhu M."/>
            <person name="He S."/>
            <person name="Zhang G."/>
        </authorList>
    </citation>
    <scope>NUCLEOTIDE SEQUENCE [LARGE SCALE GENOMIC DNA]</scope>
    <source>
        <strain evidence="19">Bchr_013</strain>
    </source>
</reference>
<evidence type="ECO:0000256" key="6">
    <source>
        <dbReference type="ARBA" id="ARBA00022754"/>
    </source>
</evidence>
<keyword evidence="6 13" id="KW-0403">Intermediate filament</keyword>
<dbReference type="PANTHER" id="PTHR23239">
    <property type="entry name" value="INTERMEDIATE FILAMENT"/>
    <property type="match status" value="1"/>
</dbReference>
<dbReference type="PRINTS" id="PR00237">
    <property type="entry name" value="GPCRRHODOPSN"/>
</dbReference>
<feature type="non-terminal residue" evidence="19">
    <location>
        <position position="698"/>
    </location>
</feature>
<evidence type="ECO:0000256" key="7">
    <source>
        <dbReference type="ARBA" id="ARBA00022989"/>
    </source>
</evidence>
<dbReference type="PANTHER" id="PTHR23239:SF358">
    <property type="entry name" value="KERATIN, TYPE I CYTOSKELETAL 18"/>
    <property type="match status" value="1"/>
</dbReference>
<evidence type="ECO:0000256" key="2">
    <source>
        <dbReference type="ARBA" id="ARBA00022475"/>
    </source>
</evidence>
<comment type="subunit">
    <text evidence="12">Interacts with IL8. Interacts with GNAI2.</text>
</comment>
<dbReference type="SUPFAM" id="SSF64593">
    <property type="entry name" value="Intermediate filament protein, coiled coil region"/>
    <property type="match status" value="2"/>
</dbReference>
<keyword evidence="4 14" id="KW-0812">Transmembrane</keyword>
<feature type="transmembrane region" description="Helical" evidence="16">
    <location>
        <begin position="421"/>
        <end position="443"/>
    </location>
</feature>
<keyword evidence="2" id="KW-1003">Cell membrane</keyword>
<evidence type="ECO:0000313" key="20">
    <source>
        <dbReference type="Proteomes" id="UP000886611"/>
    </source>
</evidence>
<dbReference type="PROSITE" id="PS50262">
    <property type="entry name" value="G_PROTEIN_RECEP_F1_2"/>
    <property type="match status" value="1"/>
</dbReference>
<keyword evidence="14" id="KW-0297">G-protein coupled receptor</keyword>
<evidence type="ECO:0000256" key="5">
    <source>
        <dbReference type="ARBA" id="ARBA00022744"/>
    </source>
</evidence>
<dbReference type="InterPro" id="IPR000174">
    <property type="entry name" value="Chemokine_CXCR_1/2"/>
</dbReference>
<dbReference type="EMBL" id="JAATIS010005477">
    <property type="protein sequence ID" value="KAG2459507.1"/>
    <property type="molecule type" value="Genomic_DNA"/>
</dbReference>
<evidence type="ECO:0000256" key="8">
    <source>
        <dbReference type="ARBA" id="ARBA00023054"/>
    </source>
</evidence>
<evidence type="ECO:0000256" key="15">
    <source>
        <dbReference type="SAM" id="Coils"/>
    </source>
</evidence>
<feature type="coiled-coil region" evidence="15">
    <location>
        <begin position="69"/>
        <end position="110"/>
    </location>
</feature>
<comment type="subcellular location">
    <subcellularLocation>
        <location evidence="1">Cell membrane</location>
        <topology evidence="1">Multi-pass membrane protein</topology>
    </subcellularLocation>
</comment>
<dbReference type="FunFam" id="1.20.5.1160:FF:000002">
    <property type="entry name" value="Type I keratin 10"/>
    <property type="match status" value="1"/>
</dbReference>
<dbReference type="Gene3D" id="1.20.5.170">
    <property type="match status" value="1"/>
</dbReference>
<evidence type="ECO:0000256" key="1">
    <source>
        <dbReference type="ARBA" id="ARBA00004651"/>
    </source>
</evidence>
<comment type="similarity">
    <text evidence="13">Belongs to the intermediate filament family.</text>
</comment>
<dbReference type="SUPFAM" id="SSF81321">
    <property type="entry name" value="Family A G protein-coupled receptor-like"/>
    <property type="match status" value="1"/>
</dbReference>
<feature type="domain" description="G-protein coupled receptors family 1 profile" evidence="17">
    <location>
        <begin position="400"/>
        <end position="652"/>
    </location>
</feature>
<keyword evidence="20" id="KW-1185">Reference proteome</keyword>
<evidence type="ECO:0000259" key="18">
    <source>
        <dbReference type="PROSITE" id="PS51842"/>
    </source>
</evidence>
<feature type="transmembrane region" description="Helical" evidence="16">
    <location>
        <begin position="496"/>
        <end position="519"/>
    </location>
</feature>
<dbReference type="PROSITE" id="PS51842">
    <property type="entry name" value="IF_ROD_2"/>
    <property type="match status" value="1"/>
</dbReference>
<feature type="transmembrane region" description="Helical" evidence="16">
    <location>
        <begin position="556"/>
        <end position="577"/>
    </location>
</feature>
<name>A0A8X8BMB3_POLSE</name>
<evidence type="ECO:0000256" key="9">
    <source>
        <dbReference type="ARBA" id="ARBA00023136"/>
    </source>
</evidence>
<dbReference type="PROSITE" id="PS00237">
    <property type="entry name" value="G_PROTEIN_RECEP_F1_1"/>
    <property type="match status" value="1"/>
</dbReference>
<dbReference type="InterPro" id="IPR017452">
    <property type="entry name" value="GPCR_Rhodpsn_7TM"/>
</dbReference>
<keyword evidence="5" id="KW-0416">Keratin</keyword>
<dbReference type="SUPFAM" id="SSF90257">
    <property type="entry name" value="Myosin rod fragments"/>
    <property type="match status" value="1"/>
</dbReference>
<feature type="transmembrane region" description="Helical" evidence="16">
    <location>
        <begin position="463"/>
        <end position="484"/>
    </location>
</feature>
<sequence length="698" mass="80132">MNRSMSRSSLMSSSAFQNALRSSAATVFGEGGGRAARIAIPAIQSLTNNLRSSLDLNALSAVVSDKETMQGLNDRLAGYLSRVRGLEEANMQLESQIKDLMTKRGSTERDWSAYEKQLSELRKQVSDMTMDNARLLLQIDNARLAADDFRVKWESELAMRQSVEQDIYGLRKIIDDTNVSRMQLENQIESMKEELAYLKKNHEEEVNAIQSQINNCQVDVNVKIPKSVDLSETIEQIRNEYEKVAQKNREDTEAWYKSKFDEISTEVSHNTEALQKAKSEINELRRQKTTLEIDIQTLVNMNRSLEDNLRDTENRYNIDMTKLNQIILGLEAELGDVRRDIERQAQEYTLLLNTKVKLEAEIATYRRLLEGEEERILKNHINTNVLVTVYCFVFFLSLLGNAVVVFVIASMDRQKSSTDCYLLNLAVTDIMFSLTLPFWIAYVKDEWIFGDAMCKIISFIHELNFYSGILLLACISVDRYLAIVHATSAITQKRHLVKFVCFGVWLLAVLLSVPFMIYFKELKYKADSIEFKVCKEKSIEGLEIWRIIIRLLRHTIGFFIPVAVMIFCYGFTIKTLFQTKNGQKQRAMKVIFAVLLAFIFCWLPYNVAMFVDTLLRAESFNVTCEIRNEIDKTLDTTEFIAFSHCCINPILYAFIGQKFRSTFLRILFKNGLISKRILSVYGRSSSYLSSSGNSSVTL</sequence>
<dbReference type="GO" id="GO:0005886">
    <property type="term" value="C:plasma membrane"/>
    <property type="evidence" value="ECO:0007669"/>
    <property type="project" value="UniProtKB-SubCell"/>
</dbReference>
<dbReference type="Gene3D" id="1.20.1070.10">
    <property type="entry name" value="Rhodopsin 7-helix transmembrane proteins"/>
    <property type="match status" value="1"/>
</dbReference>
<evidence type="ECO:0000256" key="13">
    <source>
        <dbReference type="RuleBase" id="RU000685"/>
    </source>
</evidence>
<dbReference type="GO" id="GO:0005882">
    <property type="term" value="C:intermediate filament"/>
    <property type="evidence" value="ECO:0007669"/>
    <property type="project" value="UniProtKB-KW"/>
</dbReference>
<dbReference type="InterPro" id="IPR002957">
    <property type="entry name" value="Keratin_I"/>
</dbReference>
<evidence type="ECO:0000256" key="10">
    <source>
        <dbReference type="ARBA" id="ARBA00023157"/>
    </source>
</evidence>
<evidence type="ECO:0000256" key="3">
    <source>
        <dbReference type="ARBA" id="ARBA00022500"/>
    </source>
</evidence>
<dbReference type="PROSITE" id="PS00226">
    <property type="entry name" value="IF_ROD_1"/>
    <property type="match status" value="1"/>
</dbReference>
<feature type="transmembrane region" description="Helical" evidence="16">
    <location>
        <begin position="639"/>
        <end position="655"/>
    </location>
</feature>
<dbReference type="GO" id="GO:0016494">
    <property type="term" value="F:C-X-C chemokine receptor activity"/>
    <property type="evidence" value="ECO:0007669"/>
    <property type="project" value="InterPro"/>
</dbReference>
<dbReference type="FunFam" id="1.20.5.170:FF:000002">
    <property type="entry name" value="Type I keratin KA11"/>
    <property type="match status" value="1"/>
</dbReference>
<dbReference type="Gene3D" id="1.20.5.1160">
    <property type="entry name" value="Vasodilator-stimulated phosphoprotein"/>
    <property type="match status" value="1"/>
</dbReference>
<proteinExistence type="inferred from homology"/>
<evidence type="ECO:0000256" key="12">
    <source>
        <dbReference type="ARBA" id="ARBA00034130"/>
    </source>
</evidence>
<dbReference type="AlphaFoldDB" id="A0A8X8BMB3"/>
<keyword evidence="14" id="KW-0675">Receptor</keyword>
<keyword evidence="11" id="KW-0325">Glycoprotein</keyword>
<dbReference type="FunFam" id="1.20.5.500:FF:000001">
    <property type="entry name" value="Type II keratin 23"/>
    <property type="match status" value="1"/>
</dbReference>
<keyword evidence="14" id="KW-0807">Transducer</keyword>
<feature type="domain" description="IF rod" evidence="18">
    <location>
        <begin position="65"/>
        <end position="376"/>
    </location>
</feature>
<keyword evidence="8 15" id="KW-0175">Coiled coil</keyword>
<keyword evidence="3" id="KW-0145">Chemotaxis</keyword>
<evidence type="ECO:0000259" key="17">
    <source>
        <dbReference type="PROSITE" id="PS50262"/>
    </source>
</evidence>
<evidence type="ECO:0000256" key="14">
    <source>
        <dbReference type="RuleBase" id="RU000688"/>
    </source>
</evidence>
<keyword evidence="9 16" id="KW-0472">Membrane</keyword>
<feature type="coiled-coil region" evidence="15">
    <location>
        <begin position="174"/>
        <end position="375"/>
    </location>
</feature>
<evidence type="ECO:0000256" key="11">
    <source>
        <dbReference type="ARBA" id="ARBA00023180"/>
    </source>
</evidence>
<dbReference type="PRINTS" id="PR00427">
    <property type="entry name" value="INTRLEUKIN8R"/>
</dbReference>
<dbReference type="GO" id="GO:0006935">
    <property type="term" value="P:chemotaxis"/>
    <property type="evidence" value="ECO:0007669"/>
    <property type="project" value="UniProtKB-KW"/>
</dbReference>
<protein>
    <submittedName>
        <fullName evidence="19">K1C18 protein</fullName>
    </submittedName>
</protein>
<gene>
    <name evidence="19" type="primary">Krt18_0</name>
    <name evidence="19" type="ORF">GTO96_0019304</name>
</gene>
<comment type="similarity">
    <text evidence="14">Belongs to the G-protein coupled receptor 1 family.</text>
</comment>
<dbReference type="SMART" id="SM01391">
    <property type="entry name" value="Filament"/>
    <property type="match status" value="1"/>
</dbReference>
<dbReference type="Gene3D" id="1.20.5.500">
    <property type="entry name" value="Single helix bin"/>
    <property type="match status" value="1"/>
</dbReference>
<dbReference type="Pfam" id="PF00038">
    <property type="entry name" value="Filament"/>
    <property type="match status" value="1"/>
</dbReference>
<keyword evidence="10" id="KW-1015">Disulfide bond</keyword>
<dbReference type="Pfam" id="PF00001">
    <property type="entry name" value="7tm_1"/>
    <property type="match status" value="1"/>
</dbReference>